<gene>
    <name evidence="4" type="ORF">PG999_005011</name>
</gene>
<dbReference type="PANTHER" id="PTHR48070:SF3">
    <property type="entry name" value="ESTERASE DBAE-RELATED"/>
    <property type="match status" value="1"/>
</dbReference>
<reference evidence="4 5" key="1">
    <citation type="submission" date="2023-01" db="EMBL/GenBank/DDBJ databases">
        <title>Analysis of 21 Apiospora genomes using comparative genomics revels a genus with tremendous synthesis potential of carbohydrate active enzymes and secondary metabolites.</title>
        <authorList>
            <person name="Sorensen T."/>
        </authorList>
    </citation>
    <scope>NUCLEOTIDE SEQUENCE [LARGE SCALE GENOMIC DNA]</scope>
    <source>
        <strain evidence="4 5">CBS 117206</strain>
    </source>
</reference>
<dbReference type="InterPro" id="IPR029058">
    <property type="entry name" value="AB_hydrolase_fold"/>
</dbReference>
<dbReference type="Gene3D" id="3.40.50.1820">
    <property type="entry name" value="alpha/beta hydrolase"/>
    <property type="match status" value="1"/>
</dbReference>
<comment type="similarity">
    <text evidence="1">Belongs to the LovG family.</text>
</comment>
<protein>
    <submittedName>
        <fullName evidence="4">Citrinin biosynthesis oxidoreductase</fullName>
    </submittedName>
</protein>
<evidence type="ECO:0000256" key="2">
    <source>
        <dbReference type="ARBA" id="ARBA00022801"/>
    </source>
</evidence>
<dbReference type="Proteomes" id="UP001392437">
    <property type="component" value="Unassembled WGS sequence"/>
</dbReference>
<keyword evidence="5" id="KW-1185">Reference proteome</keyword>
<evidence type="ECO:0000313" key="5">
    <source>
        <dbReference type="Proteomes" id="UP001392437"/>
    </source>
</evidence>
<dbReference type="GO" id="GO:0005634">
    <property type="term" value="C:nucleus"/>
    <property type="evidence" value="ECO:0007669"/>
    <property type="project" value="TreeGrafter"/>
</dbReference>
<dbReference type="GO" id="GO:0016787">
    <property type="term" value="F:hydrolase activity"/>
    <property type="evidence" value="ECO:0007669"/>
    <property type="project" value="UniProtKB-KW"/>
</dbReference>
<dbReference type="EMBL" id="JAQQWP010000004">
    <property type="protein sequence ID" value="KAK8120891.1"/>
    <property type="molecule type" value="Genomic_DNA"/>
</dbReference>
<evidence type="ECO:0000313" key="4">
    <source>
        <dbReference type="EMBL" id="KAK8120891.1"/>
    </source>
</evidence>
<organism evidence="4 5">
    <name type="scientific">Apiospora kogelbergensis</name>
    <dbReference type="NCBI Taxonomy" id="1337665"/>
    <lineage>
        <taxon>Eukaryota</taxon>
        <taxon>Fungi</taxon>
        <taxon>Dikarya</taxon>
        <taxon>Ascomycota</taxon>
        <taxon>Pezizomycotina</taxon>
        <taxon>Sordariomycetes</taxon>
        <taxon>Xylariomycetidae</taxon>
        <taxon>Amphisphaeriales</taxon>
        <taxon>Apiosporaceae</taxon>
        <taxon>Apiospora</taxon>
    </lineage>
</organism>
<dbReference type="PANTHER" id="PTHR48070">
    <property type="entry name" value="ESTERASE OVCA2"/>
    <property type="match status" value="1"/>
</dbReference>
<dbReference type="InterPro" id="IPR050593">
    <property type="entry name" value="LovG"/>
</dbReference>
<evidence type="ECO:0000256" key="1">
    <source>
        <dbReference type="ARBA" id="ARBA00005863"/>
    </source>
</evidence>
<sequence>MTRIRPHSRANKPVIVMLHGSGSSGTIFGIQSHFISKELSKTYQLVFLDAPTPSMPGPGVLPLFADMDGYYRWLTTIDTSATLHLVELLNVARYIQTELDSQGINASRVEAMLGFSQGALVAMAMLGLGNMAQSPWENLRFCISIAAGASGNEKLLAGIQDMMSMLSRAVSRDDGKFPAYIVHATGMKDVWYRDGKCIANMCAPETSATVDYRDGHVVPRQKDDVARLLRAIASIDQKSKQAITGTKVMSSGGLDLLPSTGEATPRLTLLREHGWKETV</sequence>
<proteinExistence type="inferred from homology"/>
<keyword evidence="2" id="KW-0378">Hydrolase</keyword>
<dbReference type="Pfam" id="PF03959">
    <property type="entry name" value="FSH1"/>
    <property type="match status" value="1"/>
</dbReference>
<dbReference type="AlphaFoldDB" id="A0AAW0R0X6"/>
<comment type="caution">
    <text evidence="4">The sequence shown here is derived from an EMBL/GenBank/DDBJ whole genome shotgun (WGS) entry which is preliminary data.</text>
</comment>
<dbReference type="InterPro" id="IPR005645">
    <property type="entry name" value="FSH-like_dom"/>
</dbReference>
<dbReference type="GO" id="GO:0005737">
    <property type="term" value="C:cytoplasm"/>
    <property type="evidence" value="ECO:0007669"/>
    <property type="project" value="TreeGrafter"/>
</dbReference>
<dbReference type="GO" id="GO:0044550">
    <property type="term" value="P:secondary metabolite biosynthetic process"/>
    <property type="evidence" value="ECO:0007669"/>
    <property type="project" value="TreeGrafter"/>
</dbReference>
<name>A0AAW0R0X6_9PEZI</name>
<feature type="domain" description="Serine hydrolase" evidence="3">
    <location>
        <begin position="12"/>
        <end position="225"/>
    </location>
</feature>
<accession>A0AAW0R0X6</accession>
<evidence type="ECO:0000259" key="3">
    <source>
        <dbReference type="Pfam" id="PF03959"/>
    </source>
</evidence>
<dbReference type="SUPFAM" id="SSF53474">
    <property type="entry name" value="alpha/beta-Hydrolases"/>
    <property type="match status" value="1"/>
</dbReference>